<accession>A0A6J0NBP6</accession>
<feature type="domain" description="Myb-like" evidence="9">
    <location>
        <begin position="11"/>
        <end position="63"/>
    </location>
</feature>
<feature type="region of interest" description="Disordered" evidence="8">
    <location>
        <begin position="435"/>
        <end position="456"/>
    </location>
</feature>
<dbReference type="GO" id="GO:0005634">
    <property type="term" value="C:nucleus"/>
    <property type="evidence" value="ECO:0007669"/>
    <property type="project" value="UniProtKB-SubCell"/>
</dbReference>
<sequence>MDGGEETSTAERGLKKGPWTTTEDAILTEYVRKRGEGNWNAVQKNSGLLRCGKSCRLRWANHLRPNLRKGSFSPDEEKIIIELHAKLGNKWARMASQLPGRTDNEIKNYWNTRMKRRQRAGLPLYPHEIQHLGIGNDDEFEFNSFQLPNQDYPNHQNLIQYTNSSNTSSSSSSFSSSSSQPPKELCLDPLISTNPGLNQIPNMFSLYNNSFENDNNQFGFSLPLSSSSSSNELCKPDQLLELMSENLDTNVTSKKDIDGMSLMGDHETIPSYFSLGLDNTVLELPSNQTPTQSGTSNIMLDNNVHLDSPAGNSGLLDALLEESRALSRGGIFKDARVSSSGLCENHKRVEKDSENRLMGHFSSSHQSSFEANSNLYEKHNEPTMLKATVDDDDDYILKSLLNSFPSTTPLPDWYQTTEIQKEASPSGILIGHHQRNSRVEPHKPPPSSSVDPMSSLGSSYWGNMPGIY</sequence>
<dbReference type="SUPFAM" id="SSF46689">
    <property type="entry name" value="Homeodomain-like"/>
    <property type="match status" value="1"/>
</dbReference>
<dbReference type="PANTHER" id="PTHR47995">
    <property type="entry name" value="TRANSCRIPTION FACTOR MYB33-RELATED"/>
    <property type="match status" value="1"/>
</dbReference>
<reference evidence="11" key="1">
    <citation type="journal article" date="2019" name="Database">
        <title>The radish genome database (RadishGD): an integrated information resource for radish genomics.</title>
        <authorList>
            <person name="Yu H.J."/>
            <person name="Baek S."/>
            <person name="Lee Y.J."/>
            <person name="Cho A."/>
            <person name="Mun J.H."/>
        </authorList>
    </citation>
    <scope>NUCLEOTIDE SEQUENCE [LARGE SCALE GENOMIC DNA]</scope>
    <source>
        <strain evidence="11">cv. WK10039</strain>
    </source>
</reference>
<dbReference type="GO" id="GO:0003677">
    <property type="term" value="F:DNA binding"/>
    <property type="evidence" value="ECO:0007669"/>
    <property type="project" value="UniProtKB-KW"/>
</dbReference>
<evidence type="ECO:0000256" key="4">
    <source>
        <dbReference type="ARBA" id="ARBA00023125"/>
    </source>
</evidence>
<gene>
    <name evidence="12" type="primary">LOC108852994</name>
</gene>
<evidence type="ECO:0000256" key="8">
    <source>
        <dbReference type="SAM" id="MobiDB-lite"/>
    </source>
</evidence>
<dbReference type="GO" id="GO:0080092">
    <property type="term" value="P:regulation of pollen tube growth"/>
    <property type="evidence" value="ECO:0007669"/>
    <property type="project" value="UniProtKB-ARBA"/>
</dbReference>
<evidence type="ECO:0000256" key="3">
    <source>
        <dbReference type="ARBA" id="ARBA00023015"/>
    </source>
</evidence>
<dbReference type="PANTHER" id="PTHR47995:SF33">
    <property type="entry name" value="BNAA04G18810D PROTEIN"/>
    <property type="match status" value="1"/>
</dbReference>
<proteinExistence type="predicted"/>
<dbReference type="InterPro" id="IPR001005">
    <property type="entry name" value="SANT/Myb"/>
</dbReference>
<dbReference type="GeneID" id="108852994"/>
<evidence type="ECO:0000259" key="9">
    <source>
        <dbReference type="PROSITE" id="PS50090"/>
    </source>
</evidence>
<dbReference type="PROSITE" id="PS51294">
    <property type="entry name" value="HTH_MYB"/>
    <property type="match status" value="2"/>
</dbReference>
<dbReference type="FunFam" id="1.10.10.60:FF:000001">
    <property type="entry name" value="MYB-related transcription factor"/>
    <property type="match status" value="1"/>
</dbReference>
<dbReference type="RefSeq" id="XP_018481960.2">
    <property type="nucleotide sequence ID" value="XM_018626458.2"/>
</dbReference>
<feature type="domain" description="Myb-like" evidence="9">
    <location>
        <begin position="64"/>
        <end position="114"/>
    </location>
</feature>
<evidence type="ECO:0000259" key="10">
    <source>
        <dbReference type="PROSITE" id="PS51294"/>
    </source>
</evidence>
<evidence type="ECO:0000256" key="7">
    <source>
        <dbReference type="ARBA" id="ARBA00023242"/>
    </source>
</evidence>
<protein>
    <submittedName>
        <fullName evidence="12">Transcription factor MYB101-like</fullName>
    </submittedName>
</protein>
<keyword evidence="6" id="KW-0804">Transcription</keyword>
<dbReference type="GO" id="GO:0045893">
    <property type="term" value="P:positive regulation of DNA-templated transcription"/>
    <property type="evidence" value="ECO:0007669"/>
    <property type="project" value="UniProtKB-ARBA"/>
</dbReference>
<comment type="subcellular location">
    <subcellularLocation>
        <location evidence="1">Nucleus</location>
    </subcellularLocation>
</comment>
<organism evidence="11 12">
    <name type="scientific">Raphanus sativus</name>
    <name type="common">Radish</name>
    <name type="synonym">Raphanus raphanistrum var. sativus</name>
    <dbReference type="NCBI Taxonomy" id="3726"/>
    <lineage>
        <taxon>Eukaryota</taxon>
        <taxon>Viridiplantae</taxon>
        <taxon>Streptophyta</taxon>
        <taxon>Embryophyta</taxon>
        <taxon>Tracheophyta</taxon>
        <taxon>Spermatophyta</taxon>
        <taxon>Magnoliopsida</taxon>
        <taxon>eudicotyledons</taxon>
        <taxon>Gunneridae</taxon>
        <taxon>Pentapetalae</taxon>
        <taxon>rosids</taxon>
        <taxon>malvids</taxon>
        <taxon>Brassicales</taxon>
        <taxon>Brassicaceae</taxon>
        <taxon>Brassiceae</taxon>
        <taxon>Raphanus</taxon>
    </lineage>
</organism>
<dbReference type="OrthoDB" id="2143914at2759"/>
<dbReference type="GO" id="GO:0048235">
    <property type="term" value="P:pollen sperm cell differentiation"/>
    <property type="evidence" value="ECO:0007669"/>
    <property type="project" value="UniProtKB-ARBA"/>
</dbReference>
<feature type="domain" description="HTH myb-type" evidence="10">
    <location>
        <begin position="64"/>
        <end position="118"/>
    </location>
</feature>
<dbReference type="CDD" id="cd00167">
    <property type="entry name" value="SANT"/>
    <property type="match status" value="2"/>
</dbReference>
<dbReference type="InterPro" id="IPR009057">
    <property type="entry name" value="Homeodomain-like_sf"/>
</dbReference>
<dbReference type="Pfam" id="PF00249">
    <property type="entry name" value="Myb_DNA-binding"/>
    <property type="match status" value="2"/>
</dbReference>
<dbReference type="AlphaFoldDB" id="A0A6J0NBP6"/>
<dbReference type="PROSITE" id="PS50090">
    <property type="entry name" value="MYB_LIKE"/>
    <property type="match status" value="2"/>
</dbReference>
<dbReference type="SMART" id="SM00717">
    <property type="entry name" value="SANT"/>
    <property type="match status" value="2"/>
</dbReference>
<reference evidence="12" key="2">
    <citation type="submission" date="2025-08" db="UniProtKB">
        <authorList>
            <consortium name="RefSeq"/>
        </authorList>
    </citation>
    <scope>IDENTIFICATION</scope>
    <source>
        <tissue evidence="12">Leaf</tissue>
    </source>
</reference>
<dbReference type="GO" id="GO:0090406">
    <property type="term" value="C:pollen tube"/>
    <property type="evidence" value="ECO:0007669"/>
    <property type="project" value="UniProtKB-ARBA"/>
</dbReference>
<dbReference type="InterPro" id="IPR017930">
    <property type="entry name" value="Myb_dom"/>
</dbReference>
<feature type="compositionally biased region" description="Low complexity" evidence="8">
    <location>
        <begin position="162"/>
        <end position="179"/>
    </location>
</feature>
<keyword evidence="4" id="KW-0238">DNA-binding</keyword>
<keyword evidence="2" id="KW-0677">Repeat</keyword>
<dbReference type="GO" id="GO:0003700">
    <property type="term" value="F:DNA-binding transcription factor activity"/>
    <property type="evidence" value="ECO:0007669"/>
    <property type="project" value="UniProtKB-ARBA"/>
</dbReference>
<keyword evidence="3" id="KW-0805">Transcription regulation</keyword>
<feature type="region of interest" description="Disordered" evidence="8">
    <location>
        <begin position="153"/>
        <end position="185"/>
    </location>
</feature>
<evidence type="ECO:0000313" key="12">
    <source>
        <dbReference type="RefSeq" id="XP_018481960.2"/>
    </source>
</evidence>
<keyword evidence="11" id="KW-1185">Reference proteome</keyword>
<dbReference type="Proteomes" id="UP000504610">
    <property type="component" value="Chromosome 4"/>
</dbReference>
<feature type="domain" description="HTH myb-type" evidence="10">
    <location>
        <begin position="11"/>
        <end position="63"/>
    </location>
</feature>
<evidence type="ECO:0000256" key="2">
    <source>
        <dbReference type="ARBA" id="ARBA00022737"/>
    </source>
</evidence>
<name>A0A6J0NBP6_RAPSA</name>
<evidence type="ECO:0000313" key="11">
    <source>
        <dbReference type="Proteomes" id="UP000504610"/>
    </source>
</evidence>
<dbReference type="Gene3D" id="1.10.10.60">
    <property type="entry name" value="Homeodomain-like"/>
    <property type="match status" value="2"/>
</dbReference>
<dbReference type="FunFam" id="1.10.10.60:FF:000404">
    <property type="entry name" value="Transcription factor MYB97"/>
    <property type="match status" value="1"/>
</dbReference>
<evidence type="ECO:0000256" key="6">
    <source>
        <dbReference type="ARBA" id="ARBA00023163"/>
    </source>
</evidence>
<evidence type="ECO:0000256" key="5">
    <source>
        <dbReference type="ARBA" id="ARBA00023159"/>
    </source>
</evidence>
<dbReference type="KEGG" id="rsz:108852994"/>
<keyword evidence="5" id="KW-0010">Activator</keyword>
<keyword evidence="7" id="KW-0539">Nucleus</keyword>
<evidence type="ECO:0000256" key="1">
    <source>
        <dbReference type="ARBA" id="ARBA00004123"/>
    </source>
</evidence>